<dbReference type="InterPro" id="IPR013805">
    <property type="entry name" value="GrpE_CC"/>
</dbReference>
<evidence type="ECO:0000313" key="8">
    <source>
        <dbReference type="EMBL" id="MCQ8239383.1"/>
    </source>
</evidence>
<organism evidence="8 9">
    <name type="scientific">Rhizosaccharibacter radicis</name>
    <dbReference type="NCBI Taxonomy" id="2782605"/>
    <lineage>
        <taxon>Bacteria</taxon>
        <taxon>Pseudomonadati</taxon>
        <taxon>Pseudomonadota</taxon>
        <taxon>Alphaproteobacteria</taxon>
        <taxon>Acetobacterales</taxon>
        <taxon>Acetobacteraceae</taxon>
        <taxon>Rhizosaccharibacter</taxon>
    </lineage>
</organism>
<dbReference type="CDD" id="cd00446">
    <property type="entry name" value="GrpE"/>
    <property type="match status" value="1"/>
</dbReference>
<proteinExistence type="inferred from homology"/>
<feature type="compositionally biased region" description="Low complexity" evidence="7">
    <location>
        <begin position="161"/>
        <end position="177"/>
    </location>
</feature>
<dbReference type="PANTHER" id="PTHR21237">
    <property type="entry name" value="GRPE PROTEIN"/>
    <property type="match status" value="1"/>
</dbReference>
<dbReference type="PRINTS" id="PR00773">
    <property type="entry name" value="GRPEPROTEIN"/>
</dbReference>
<comment type="subunit">
    <text evidence="4">Homodimer.</text>
</comment>
<feature type="region of interest" description="Disordered" evidence="7">
    <location>
        <begin position="161"/>
        <end position="196"/>
    </location>
</feature>
<keyword evidence="3 4" id="KW-0143">Chaperone</keyword>
<dbReference type="HAMAP" id="MF_01151">
    <property type="entry name" value="GrpE"/>
    <property type="match status" value="1"/>
</dbReference>
<dbReference type="PANTHER" id="PTHR21237:SF23">
    <property type="entry name" value="GRPE PROTEIN HOMOLOG, MITOCHONDRIAL"/>
    <property type="match status" value="1"/>
</dbReference>
<evidence type="ECO:0000256" key="2">
    <source>
        <dbReference type="ARBA" id="ARBA00023016"/>
    </source>
</evidence>
<evidence type="ECO:0000256" key="3">
    <source>
        <dbReference type="ARBA" id="ARBA00023186"/>
    </source>
</evidence>
<evidence type="ECO:0000256" key="6">
    <source>
        <dbReference type="SAM" id="Coils"/>
    </source>
</evidence>
<dbReference type="InterPro" id="IPR000740">
    <property type="entry name" value="GrpE"/>
</dbReference>
<accession>A0ABT1VUM5</accession>
<evidence type="ECO:0000313" key="9">
    <source>
        <dbReference type="Proteomes" id="UP001524547"/>
    </source>
</evidence>
<name>A0ABT1VUM5_9PROT</name>
<dbReference type="Gene3D" id="3.90.20.20">
    <property type="match status" value="1"/>
</dbReference>
<keyword evidence="6" id="KW-0175">Coiled coil</keyword>
<comment type="subcellular location">
    <subcellularLocation>
        <location evidence="4">Cytoplasm</location>
    </subcellularLocation>
</comment>
<keyword evidence="4" id="KW-0963">Cytoplasm</keyword>
<comment type="caution">
    <text evidence="8">The sequence shown here is derived from an EMBL/GenBank/DDBJ whole genome shotgun (WGS) entry which is preliminary data.</text>
</comment>
<comment type="similarity">
    <text evidence="1 4 5">Belongs to the GrpE family.</text>
</comment>
<protein>
    <recommendedName>
        <fullName evidence="4">Protein GrpE</fullName>
    </recommendedName>
    <alternativeName>
        <fullName evidence="4">HSP-70 cofactor</fullName>
    </alternativeName>
</protein>
<evidence type="ECO:0000256" key="4">
    <source>
        <dbReference type="HAMAP-Rule" id="MF_01151"/>
    </source>
</evidence>
<gene>
    <name evidence="4" type="primary">grpE</name>
    <name evidence="8" type="ORF">NFI88_00825</name>
</gene>
<dbReference type="Proteomes" id="UP001524547">
    <property type="component" value="Unassembled WGS sequence"/>
</dbReference>
<sequence length="196" mass="20940">MQAAAERIKTLEAELAEMRDKWMRSEAETQNVRARGRREAEDARQFAVQKFARDVVEAAENLRRGLQSLPAAGTDDSPLLTKLREGFEGVERSFTGILERNGISGADPTGAPFDANLHQAMAEQPTADHPPGTVIQSWSSAWTLNGRLLKPAMVVVAKAPDVPASSSAPAAQPAPDAGETAGADAPRAAPNFDRTV</sequence>
<keyword evidence="2 4" id="KW-0346">Stress response</keyword>
<dbReference type="EMBL" id="JAMZEJ010000001">
    <property type="protein sequence ID" value="MCQ8239383.1"/>
    <property type="molecule type" value="Genomic_DNA"/>
</dbReference>
<evidence type="ECO:0000256" key="7">
    <source>
        <dbReference type="SAM" id="MobiDB-lite"/>
    </source>
</evidence>
<evidence type="ECO:0000256" key="5">
    <source>
        <dbReference type="RuleBase" id="RU004478"/>
    </source>
</evidence>
<evidence type="ECO:0000256" key="1">
    <source>
        <dbReference type="ARBA" id="ARBA00009054"/>
    </source>
</evidence>
<dbReference type="Pfam" id="PF01025">
    <property type="entry name" value="GrpE"/>
    <property type="match status" value="1"/>
</dbReference>
<feature type="coiled-coil region" evidence="6">
    <location>
        <begin position="1"/>
        <end position="28"/>
    </location>
</feature>
<reference evidence="8 9" key="1">
    <citation type="submission" date="2022-06" db="EMBL/GenBank/DDBJ databases">
        <title>Rhizosaccharibacter gen. nov. sp. nov. KSS12, endophytic bacteria isolated from sugarcane.</title>
        <authorList>
            <person name="Pitiwittayakul N."/>
        </authorList>
    </citation>
    <scope>NUCLEOTIDE SEQUENCE [LARGE SCALE GENOMIC DNA]</scope>
    <source>
        <strain evidence="8 9">KSS12</strain>
    </source>
</reference>
<keyword evidence="9" id="KW-1185">Reference proteome</keyword>
<dbReference type="SUPFAM" id="SSF51064">
    <property type="entry name" value="Head domain of nucleotide exchange factor GrpE"/>
    <property type="match status" value="1"/>
</dbReference>
<dbReference type="InterPro" id="IPR009012">
    <property type="entry name" value="GrpE_head"/>
</dbReference>
<comment type="function">
    <text evidence="4">Participates actively in the response to hyperosmotic and heat shock by preventing the aggregation of stress-denatured proteins, in association with DnaK and GrpE. It is the nucleotide exchange factor for DnaK and may function as a thermosensor. Unfolded proteins bind initially to DnaJ; upon interaction with the DnaJ-bound protein, DnaK hydrolyzes its bound ATP, resulting in the formation of a stable complex. GrpE releases ADP from DnaK; ATP binding to DnaK triggers the release of the substrate protein, thus completing the reaction cycle. Several rounds of ATP-dependent interactions between DnaJ, DnaK and GrpE are required for fully efficient folding.</text>
</comment>
<dbReference type="SUPFAM" id="SSF58014">
    <property type="entry name" value="Coiled-coil domain of nucleotide exchange factor GrpE"/>
    <property type="match status" value="1"/>
</dbReference>
<dbReference type="Gene3D" id="2.30.22.10">
    <property type="entry name" value="Head domain of nucleotide exchange factor GrpE"/>
    <property type="match status" value="1"/>
</dbReference>